<organism evidence="1 2">
    <name type="scientific">Pseudogracilibacillus auburnensis</name>
    <dbReference type="NCBI Taxonomy" id="1494959"/>
    <lineage>
        <taxon>Bacteria</taxon>
        <taxon>Bacillati</taxon>
        <taxon>Bacillota</taxon>
        <taxon>Bacilli</taxon>
        <taxon>Bacillales</taxon>
        <taxon>Bacillaceae</taxon>
        <taxon>Pseudogracilibacillus</taxon>
    </lineage>
</organism>
<dbReference type="Pfam" id="PF08680">
    <property type="entry name" value="DUF1779"/>
    <property type="match status" value="1"/>
</dbReference>
<evidence type="ECO:0000313" key="2">
    <source>
        <dbReference type="Proteomes" id="UP000247978"/>
    </source>
</evidence>
<reference evidence="1 2" key="1">
    <citation type="submission" date="2018-05" db="EMBL/GenBank/DDBJ databases">
        <title>Genomic Encyclopedia of Type Strains, Phase IV (KMG-IV): sequencing the most valuable type-strain genomes for metagenomic binning, comparative biology and taxonomic classification.</title>
        <authorList>
            <person name="Goeker M."/>
        </authorList>
    </citation>
    <scope>NUCLEOTIDE SEQUENCE [LARGE SCALE GENOMIC DNA]</scope>
    <source>
        <strain evidence="1 2">DSM 28556</strain>
    </source>
</reference>
<dbReference type="SUPFAM" id="SSF143842">
    <property type="entry name" value="YwmB-like"/>
    <property type="match status" value="1"/>
</dbReference>
<dbReference type="Gene3D" id="3.30.2030.10">
    <property type="entry name" value="YwmB-like"/>
    <property type="match status" value="1"/>
</dbReference>
<comment type="caution">
    <text evidence="1">The sequence shown here is derived from an EMBL/GenBank/DDBJ whole genome shotgun (WGS) entry which is preliminary data.</text>
</comment>
<evidence type="ECO:0000313" key="1">
    <source>
        <dbReference type="EMBL" id="PXW82386.1"/>
    </source>
</evidence>
<dbReference type="Proteomes" id="UP000247978">
    <property type="component" value="Unassembled WGS sequence"/>
</dbReference>
<name>A0A2V3VKP4_9BACI</name>
<accession>A0A2V3VKP4</accession>
<dbReference type="AlphaFoldDB" id="A0A2V3VKP4"/>
<dbReference type="EMBL" id="QJJQ01000019">
    <property type="protein sequence ID" value="PXW82386.1"/>
    <property type="molecule type" value="Genomic_DNA"/>
</dbReference>
<protein>
    <submittedName>
        <fullName evidence="1">TATA-box binding protein</fullName>
    </submittedName>
</protein>
<keyword evidence="2" id="KW-1185">Reference proteome</keyword>
<gene>
    <name evidence="1" type="ORF">DFR56_11974</name>
</gene>
<dbReference type="InterPro" id="IPR036209">
    <property type="entry name" value="YwmB-like_sf"/>
</dbReference>
<dbReference type="InterPro" id="IPR014794">
    <property type="entry name" value="DUF1779"/>
</dbReference>
<dbReference type="Gene3D" id="3.30.360.40">
    <property type="entry name" value="YwmB-like"/>
    <property type="match status" value="1"/>
</dbReference>
<proteinExistence type="predicted"/>
<sequence>MRKLFFIFTTTIFLFIQPSTVETSTELATITNVALGEGFILDEWQVVMIEKISEKEFDNITKRLQNSYLDTVVKDENKIKYIFETKNSKDQINHYFQAIVPTGHANQITFQLVISGEEWNEVIHNYYNNLTNRLQNELSLTFSKIFTCVKLNDNGIINDGFSDDEIWKKMKVIHRSEQIDNVEQSVYEKEVYGYNKLWNRTIIVENETVNFHMSIKNNDHNKKQVIIGTPIILNEY</sequence>